<dbReference type="UniPathway" id="UPA00626">
    <property type="reaction ID" value="UER00678"/>
</dbReference>
<comment type="similarity">
    <text evidence="3 9">Belongs to the alpha-acetolactate decarboxylase family.</text>
</comment>
<dbReference type="NCBIfam" id="TIGR01252">
    <property type="entry name" value="acetolac_decarb"/>
    <property type="match status" value="1"/>
</dbReference>
<evidence type="ECO:0000256" key="8">
    <source>
        <dbReference type="ARBA" id="ARBA00023239"/>
    </source>
</evidence>
<comment type="pathway">
    <text evidence="2 9">Polyol metabolism; (R,R)-butane-2,3-diol biosynthesis; (R,R)-butane-2,3-diol from pyruvate: step 2/3.</text>
</comment>
<sequence length="241" mass="26911">MAFMYQVSTLQALAKGDFYGNATIEELLANGDIGLGTFEAVDGEMIVLDGICYRAKADGTVEIADASDATPFASVTYLNKNIAFELENIADMSELLAKLDEVGEAHGENNIYACRIDGYFNEIYARSEKKQHSEPYKTFAKVLETDQREFEFKNVSGSLVCVYFPQYMDGLNVAGWHVHFISDDRTMGGHVFDCSLQEGKAYMGRTEGFNFLIPKTRFFQKLTLTDVSKEEIESVEKAGNK</sequence>
<dbReference type="GO" id="GO:0047605">
    <property type="term" value="F:acetolactate decarboxylase activity"/>
    <property type="evidence" value="ECO:0007669"/>
    <property type="project" value="UniProtKB-UniRule"/>
</dbReference>
<protein>
    <recommendedName>
        <fullName evidence="5 9">Alpha-acetolactate decarboxylase</fullName>
        <ecNumber evidence="4 9">4.1.1.5</ecNumber>
    </recommendedName>
</protein>
<dbReference type="RefSeq" id="WP_299822403.1">
    <property type="nucleotide sequence ID" value="NZ_JAXXBF010000041.1"/>
</dbReference>
<evidence type="ECO:0000256" key="1">
    <source>
        <dbReference type="ARBA" id="ARBA00001784"/>
    </source>
</evidence>
<evidence type="ECO:0000256" key="4">
    <source>
        <dbReference type="ARBA" id="ARBA00013204"/>
    </source>
</evidence>
<gene>
    <name evidence="10" type="ORF">BHW43_01935</name>
</gene>
<evidence type="ECO:0000256" key="5">
    <source>
        <dbReference type="ARBA" id="ARBA00020164"/>
    </source>
</evidence>
<organism evidence="10 11">
    <name type="scientific">Phascolarctobacterium succinatutens</name>
    <dbReference type="NCBI Taxonomy" id="626940"/>
    <lineage>
        <taxon>Bacteria</taxon>
        <taxon>Bacillati</taxon>
        <taxon>Bacillota</taxon>
        <taxon>Negativicutes</taxon>
        <taxon>Acidaminococcales</taxon>
        <taxon>Acidaminococcaceae</taxon>
        <taxon>Phascolarctobacterium</taxon>
    </lineage>
</organism>
<keyword evidence="6 9" id="KW-0210">Decarboxylase</keyword>
<evidence type="ECO:0000256" key="7">
    <source>
        <dbReference type="ARBA" id="ARBA00023061"/>
    </source>
</evidence>
<evidence type="ECO:0000256" key="3">
    <source>
        <dbReference type="ARBA" id="ARBA00007106"/>
    </source>
</evidence>
<evidence type="ECO:0000256" key="2">
    <source>
        <dbReference type="ARBA" id="ARBA00005170"/>
    </source>
</evidence>
<dbReference type="PIRSF" id="PIRSF001332">
    <property type="entry name" value="Acetolac_decarb"/>
    <property type="match status" value="1"/>
</dbReference>
<keyword evidence="7 9" id="KW-0005">Acetoin biosynthesis</keyword>
<dbReference type="STRING" id="626940.BHW43_01935"/>
<evidence type="ECO:0000313" key="10">
    <source>
        <dbReference type="EMBL" id="OLA39111.1"/>
    </source>
</evidence>
<evidence type="ECO:0000256" key="6">
    <source>
        <dbReference type="ARBA" id="ARBA00022793"/>
    </source>
</evidence>
<dbReference type="EC" id="4.1.1.5" evidence="4 9"/>
<comment type="caution">
    <text evidence="10">The sequence shown here is derived from an EMBL/GenBank/DDBJ whole genome shotgun (WGS) entry which is preliminary data.</text>
</comment>
<dbReference type="GO" id="GO:0045151">
    <property type="term" value="P:acetoin biosynthetic process"/>
    <property type="evidence" value="ECO:0007669"/>
    <property type="project" value="UniProtKB-UniRule"/>
</dbReference>
<dbReference type="AlphaFoldDB" id="A0A1Q6R9T0"/>
<dbReference type="Gene3D" id="3.30.1330.80">
    <property type="entry name" value="Hypothetical protein, similar to alpha- acetolactate decarboxylase, domain 2"/>
    <property type="match status" value="2"/>
</dbReference>
<name>A0A1Q6R9T0_9FIRM</name>
<evidence type="ECO:0000256" key="9">
    <source>
        <dbReference type="PIRNR" id="PIRNR001332"/>
    </source>
</evidence>
<dbReference type="EMBL" id="MNTG01000002">
    <property type="protein sequence ID" value="OLA39111.1"/>
    <property type="molecule type" value="Genomic_DNA"/>
</dbReference>
<proteinExistence type="inferred from homology"/>
<dbReference type="InterPro" id="IPR005128">
    <property type="entry name" value="Acetolactate_a_deCO2ase"/>
</dbReference>
<comment type="catalytic activity">
    <reaction evidence="1 9">
        <text>(2S)-2-acetolactate + H(+) = (R)-acetoin + CO2</text>
        <dbReference type="Rhea" id="RHEA:21580"/>
        <dbReference type="ChEBI" id="CHEBI:15378"/>
        <dbReference type="ChEBI" id="CHEBI:15686"/>
        <dbReference type="ChEBI" id="CHEBI:16526"/>
        <dbReference type="ChEBI" id="CHEBI:58476"/>
        <dbReference type="EC" id="4.1.1.5"/>
    </reaction>
</comment>
<evidence type="ECO:0000313" key="11">
    <source>
        <dbReference type="Proteomes" id="UP000186777"/>
    </source>
</evidence>
<dbReference type="Proteomes" id="UP000186777">
    <property type="component" value="Unassembled WGS sequence"/>
</dbReference>
<dbReference type="PANTHER" id="PTHR35524">
    <property type="entry name" value="ALPHA-ACETOLACTATE DECARBOXYLASE"/>
    <property type="match status" value="1"/>
</dbReference>
<accession>A0A1Q6R9T0</accession>
<keyword evidence="8 9" id="KW-0456">Lyase</keyword>
<dbReference type="CDD" id="cd17299">
    <property type="entry name" value="acetolactate_decarboxylase"/>
    <property type="match status" value="1"/>
</dbReference>
<dbReference type="PANTHER" id="PTHR35524:SF1">
    <property type="entry name" value="ALPHA-ACETOLACTATE DECARBOXYLASE"/>
    <property type="match status" value="1"/>
</dbReference>
<dbReference type="Pfam" id="PF03306">
    <property type="entry name" value="AAL_decarboxy"/>
    <property type="match status" value="1"/>
</dbReference>
<dbReference type="SUPFAM" id="SSF117856">
    <property type="entry name" value="AF0104/ALDC/Ptd012-like"/>
    <property type="match status" value="1"/>
</dbReference>
<reference evidence="10 11" key="1">
    <citation type="journal article" date="2016" name="Nat. Biotechnol.">
        <title>Measurement of bacterial replication rates in microbial communities.</title>
        <authorList>
            <person name="Brown C.T."/>
            <person name="Olm M.R."/>
            <person name="Thomas B.C."/>
            <person name="Banfield J.F."/>
        </authorList>
    </citation>
    <scope>NUCLEOTIDE SEQUENCE [LARGE SCALE GENOMIC DNA]</scope>
    <source>
        <strain evidence="10">46_33</strain>
    </source>
</reference>